<dbReference type="Proteomes" id="UP001162741">
    <property type="component" value="Chromosome"/>
</dbReference>
<protein>
    <submittedName>
        <fullName evidence="2">NUDIX hydrolase</fullName>
    </submittedName>
</protein>
<dbReference type="InterPro" id="IPR054105">
    <property type="entry name" value="WHD_NrtR"/>
</dbReference>
<feature type="domain" description="NrtR DNA-binding winged helix" evidence="1">
    <location>
        <begin position="157"/>
        <end position="217"/>
    </location>
</feature>
<dbReference type="InterPro" id="IPR036388">
    <property type="entry name" value="WH-like_DNA-bd_sf"/>
</dbReference>
<sequence>MNTYTAANPSTGDAREHFKMAVSVDCVIFGWEDETLKVLLLPSLEPEHQGCWMLPGDTVQPEETLSSAAWRVLAPHAAFSGLELEQVHAFGTVHRHPVGSLVSVAYYSLVNAAQAPFKGTLRWHSLKRLPNLLPYHKEMLDTCYRRLQHKVIDGPIGIDLLPEKFSLRTLQHLYETILDVKLDRRNFRKKFFNMDILVDLNEEEDSVPHRPARLYKFDAGKYDLRTKKTLGF</sequence>
<dbReference type="Pfam" id="PF21906">
    <property type="entry name" value="WHD_NrtR"/>
    <property type="match status" value="1"/>
</dbReference>
<dbReference type="SUPFAM" id="SSF55811">
    <property type="entry name" value="Nudix"/>
    <property type="match status" value="1"/>
</dbReference>
<reference evidence="2" key="1">
    <citation type="submission" date="2022-10" db="EMBL/GenBank/DDBJ databases">
        <title>Chitinophaga sp. nov., isolated from soil.</title>
        <authorList>
            <person name="Jeon C.O."/>
        </authorList>
    </citation>
    <scope>NUCLEOTIDE SEQUENCE</scope>
    <source>
        <strain evidence="2">R8</strain>
    </source>
</reference>
<evidence type="ECO:0000313" key="3">
    <source>
        <dbReference type="Proteomes" id="UP001162741"/>
    </source>
</evidence>
<organism evidence="2 3">
    <name type="scientific">Chitinophaga horti</name>
    <dbReference type="NCBI Taxonomy" id="2920382"/>
    <lineage>
        <taxon>Bacteria</taxon>
        <taxon>Pseudomonadati</taxon>
        <taxon>Bacteroidota</taxon>
        <taxon>Chitinophagia</taxon>
        <taxon>Chitinophagales</taxon>
        <taxon>Chitinophagaceae</taxon>
        <taxon>Chitinophaga</taxon>
    </lineage>
</organism>
<dbReference type="InterPro" id="IPR015797">
    <property type="entry name" value="NUDIX_hydrolase-like_dom_sf"/>
</dbReference>
<dbReference type="RefSeq" id="WP_264280712.1">
    <property type="nucleotide sequence ID" value="NZ_CP107006.1"/>
</dbReference>
<dbReference type="CDD" id="cd18873">
    <property type="entry name" value="NUDIX_NadM_like"/>
    <property type="match status" value="1"/>
</dbReference>
<evidence type="ECO:0000259" key="1">
    <source>
        <dbReference type="Pfam" id="PF21906"/>
    </source>
</evidence>
<gene>
    <name evidence="2" type="ORF">MKQ68_20415</name>
</gene>
<dbReference type="Gene3D" id="3.90.79.10">
    <property type="entry name" value="Nucleoside Triphosphate Pyrophosphohydrolase"/>
    <property type="match status" value="1"/>
</dbReference>
<accession>A0ABY6IYI2</accession>
<dbReference type="EMBL" id="CP107006">
    <property type="protein sequence ID" value="UYQ92451.1"/>
    <property type="molecule type" value="Genomic_DNA"/>
</dbReference>
<evidence type="ECO:0000313" key="2">
    <source>
        <dbReference type="EMBL" id="UYQ92451.1"/>
    </source>
</evidence>
<dbReference type="SUPFAM" id="SSF46785">
    <property type="entry name" value="Winged helix' DNA-binding domain"/>
    <property type="match status" value="1"/>
</dbReference>
<dbReference type="Gene3D" id="1.10.10.10">
    <property type="entry name" value="Winged helix-like DNA-binding domain superfamily/Winged helix DNA-binding domain"/>
    <property type="match status" value="1"/>
</dbReference>
<dbReference type="GO" id="GO:0016787">
    <property type="term" value="F:hydrolase activity"/>
    <property type="evidence" value="ECO:0007669"/>
    <property type="project" value="UniProtKB-KW"/>
</dbReference>
<keyword evidence="3" id="KW-1185">Reference proteome</keyword>
<dbReference type="InterPro" id="IPR036390">
    <property type="entry name" value="WH_DNA-bd_sf"/>
</dbReference>
<proteinExistence type="predicted"/>
<name>A0ABY6IYI2_9BACT</name>
<keyword evidence="2" id="KW-0378">Hydrolase</keyword>